<reference evidence="4" key="1">
    <citation type="submission" date="2021-04" db="EMBL/GenBank/DDBJ databases">
        <authorList>
            <consortium name="Molecular Ecology Group"/>
        </authorList>
    </citation>
    <scope>NUCLEOTIDE SEQUENCE</scope>
</reference>
<evidence type="ECO:0000256" key="3">
    <source>
        <dbReference type="PROSITE-ProRule" id="PRU00221"/>
    </source>
</evidence>
<organism evidence="4 5">
    <name type="scientific">Candidula unifasciata</name>
    <dbReference type="NCBI Taxonomy" id="100452"/>
    <lineage>
        <taxon>Eukaryota</taxon>
        <taxon>Metazoa</taxon>
        <taxon>Spiralia</taxon>
        <taxon>Lophotrochozoa</taxon>
        <taxon>Mollusca</taxon>
        <taxon>Gastropoda</taxon>
        <taxon>Heterobranchia</taxon>
        <taxon>Euthyneura</taxon>
        <taxon>Panpulmonata</taxon>
        <taxon>Eupulmonata</taxon>
        <taxon>Stylommatophora</taxon>
        <taxon>Helicina</taxon>
        <taxon>Helicoidea</taxon>
        <taxon>Geomitridae</taxon>
        <taxon>Candidula</taxon>
    </lineage>
</organism>
<dbReference type="EMBL" id="CAJHNH020006667">
    <property type="protein sequence ID" value="CAG5133976.1"/>
    <property type="molecule type" value="Genomic_DNA"/>
</dbReference>
<evidence type="ECO:0000256" key="2">
    <source>
        <dbReference type="ARBA" id="ARBA00022737"/>
    </source>
</evidence>
<dbReference type="SUPFAM" id="SSF50978">
    <property type="entry name" value="WD40 repeat-like"/>
    <property type="match status" value="1"/>
</dbReference>
<dbReference type="PROSITE" id="PS50294">
    <property type="entry name" value="WD_REPEATS_REGION"/>
    <property type="match status" value="1"/>
</dbReference>
<feature type="repeat" description="WD" evidence="3">
    <location>
        <begin position="627"/>
        <end position="659"/>
    </location>
</feature>
<dbReference type="PANTHER" id="PTHR19848:SF8">
    <property type="entry name" value="F-BOX AND WD REPEAT DOMAIN CONTAINING 7"/>
    <property type="match status" value="1"/>
</dbReference>
<comment type="caution">
    <text evidence="4">The sequence shown here is derived from an EMBL/GenBank/DDBJ whole genome shotgun (WGS) entry which is preliminary data.</text>
</comment>
<dbReference type="PANTHER" id="PTHR19848">
    <property type="entry name" value="WD40 REPEAT PROTEIN"/>
    <property type="match status" value="1"/>
</dbReference>
<dbReference type="SMART" id="SM00320">
    <property type="entry name" value="WD40"/>
    <property type="match status" value="11"/>
</dbReference>
<dbReference type="InterPro" id="IPR011047">
    <property type="entry name" value="Quinoprotein_ADH-like_sf"/>
</dbReference>
<feature type="repeat" description="WD" evidence="3">
    <location>
        <begin position="542"/>
        <end position="568"/>
    </location>
</feature>
<keyword evidence="2" id="KW-0677">Repeat</keyword>
<evidence type="ECO:0000313" key="4">
    <source>
        <dbReference type="EMBL" id="CAG5133976.1"/>
    </source>
</evidence>
<dbReference type="InterPro" id="IPR001680">
    <property type="entry name" value="WD40_rpt"/>
</dbReference>
<accession>A0A8S4A4R4</accession>
<dbReference type="PROSITE" id="PS50082">
    <property type="entry name" value="WD_REPEATS_2"/>
    <property type="match status" value="3"/>
</dbReference>
<feature type="non-terminal residue" evidence="4">
    <location>
        <position position="696"/>
    </location>
</feature>
<dbReference type="Proteomes" id="UP000678393">
    <property type="component" value="Unassembled WGS sequence"/>
</dbReference>
<dbReference type="AlphaFoldDB" id="A0A8S4A4R4"/>
<name>A0A8S4A4R4_9EUPU</name>
<evidence type="ECO:0000313" key="5">
    <source>
        <dbReference type="Proteomes" id="UP000678393"/>
    </source>
</evidence>
<sequence length="696" mass="78592">MAMEKQYVVRDTHTRSITAVGYNPVRREILLGFEDGVIKSWEAESGRLIQTFYEHKGWVTDFIFWTDAKVMFSSANDAQIVAWSSGSVADTINVVLPVYCMAIHLRRQQLMCGSNGGVRVYALDKEKECGHYIKSCILQFSREHTDIVRCILCHESRVYTAGYDQRLVIYESSSYSRNHSLTTVFKNVIHDAGIACMVLAKHNENNIWLLTGSFDKTLKIWSLDGKLIHKLDVFLDTVSGISYIPRIRTVWAAAGTYYAYMFDPKSGDNVSDFIGTFSEQEEEKYHLQIIKFFPEINQVIASSNRSHLLVWKYNPSGCVTTLHCKSQVESLCYTSKIPVLIFSGDQDGAIVKWERMQSNHFMYSKETFTPTDLKMKKKIHVGSKARQLLLEQQQILQELKHQKAQPGGNAKTAKSHYSFSKSATVPNSSHLHPNTAILKMIFVESMDLLLAASEDNNIYVWGFDDTAVEVLQNMNPQEDDLLTEKYAVLLDPDSGLLHKQKKLTDTDSVTNRVAGFILKYVLSEHLSCVTSLVLVSRDHGVDGTFVLSAGWDRRVCLWDLEAGQLKDTCKIDPNSSTFVNELASDEIITDMDFSPENMEFAYSCADKMVYIRKFSTTGSKMTLANTLQGHEAEVTCVRWNHICHKWVTGSDDGTIRIWSSHGMNECEQILSTQGGVTCLCIDKNHGSIVAGVQHQI</sequence>
<dbReference type="InterPro" id="IPR020472">
    <property type="entry name" value="WD40_PAC1"/>
</dbReference>
<dbReference type="InterPro" id="IPR036322">
    <property type="entry name" value="WD40_repeat_dom_sf"/>
</dbReference>
<feature type="repeat" description="WD" evidence="3">
    <location>
        <begin position="10"/>
        <end position="51"/>
    </location>
</feature>
<evidence type="ECO:0000256" key="1">
    <source>
        <dbReference type="ARBA" id="ARBA00022574"/>
    </source>
</evidence>
<dbReference type="OrthoDB" id="6262491at2759"/>
<keyword evidence="5" id="KW-1185">Reference proteome</keyword>
<dbReference type="PRINTS" id="PR00320">
    <property type="entry name" value="GPROTEINBRPT"/>
</dbReference>
<proteinExistence type="predicted"/>
<gene>
    <name evidence="4" type="ORF">CUNI_LOCUS19534</name>
</gene>
<dbReference type="InterPro" id="IPR019775">
    <property type="entry name" value="WD40_repeat_CS"/>
</dbReference>
<dbReference type="PROSITE" id="PS00678">
    <property type="entry name" value="WD_REPEATS_1"/>
    <property type="match status" value="2"/>
</dbReference>
<keyword evidence="1 3" id="KW-0853">WD repeat</keyword>
<protein>
    <submittedName>
        <fullName evidence="4">Uncharacterized protein</fullName>
    </submittedName>
</protein>
<dbReference type="Gene3D" id="2.130.10.10">
    <property type="entry name" value="YVTN repeat-like/Quinoprotein amine dehydrogenase"/>
    <property type="match status" value="3"/>
</dbReference>
<dbReference type="Pfam" id="PF00400">
    <property type="entry name" value="WD40"/>
    <property type="match status" value="4"/>
</dbReference>
<dbReference type="SUPFAM" id="SSF50998">
    <property type="entry name" value="Quinoprotein alcohol dehydrogenase-like"/>
    <property type="match status" value="1"/>
</dbReference>
<dbReference type="InterPro" id="IPR015943">
    <property type="entry name" value="WD40/YVTN_repeat-like_dom_sf"/>
</dbReference>